<proteinExistence type="predicted"/>
<name>A0ACB8WKN2_9TELE</name>
<evidence type="ECO:0000313" key="1">
    <source>
        <dbReference type="EMBL" id="KAI3368532.1"/>
    </source>
</evidence>
<comment type="caution">
    <text evidence="1">The sequence shown here is derived from an EMBL/GenBank/DDBJ whole genome shotgun (WGS) entry which is preliminary data.</text>
</comment>
<dbReference type="EMBL" id="CM041538">
    <property type="protein sequence ID" value="KAI3368532.1"/>
    <property type="molecule type" value="Genomic_DNA"/>
</dbReference>
<evidence type="ECO:0000313" key="2">
    <source>
        <dbReference type="Proteomes" id="UP000831701"/>
    </source>
</evidence>
<gene>
    <name evidence="1" type="ORF">L3Q82_025537</name>
</gene>
<protein>
    <submittedName>
        <fullName evidence="1">Uncharacterized protein</fullName>
    </submittedName>
</protein>
<sequence>MEVATQVNRLTAQLQLVVTRLEGLAPSTPATPAPAQPSASPCPVRLAPPEKFSGESVREASQALLSLRQRNRRVVDYAIEFRTLVADSGWDNVAIRDAFVNRLTEEIKDHLAPMELPGNFESLVDMAT</sequence>
<accession>A0ACB8WKN2</accession>
<organism evidence="1 2">
    <name type="scientific">Scortum barcoo</name>
    <name type="common">barcoo grunter</name>
    <dbReference type="NCBI Taxonomy" id="214431"/>
    <lineage>
        <taxon>Eukaryota</taxon>
        <taxon>Metazoa</taxon>
        <taxon>Chordata</taxon>
        <taxon>Craniata</taxon>
        <taxon>Vertebrata</taxon>
        <taxon>Euteleostomi</taxon>
        <taxon>Actinopterygii</taxon>
        <taxon>Neopterygii</taxon>
        <taxon>Teleostei</taxon>
        <taxon>Neoteleostei</taxon>
        <taxon>Acanthomorphata</taxon>
        <taxon>Eupercaria</taxon>
        <taxon>Centrarchiformes</taxon>
        <taxon>Terapontoidei</taxon>
        <taxon>Terapontidae</taxon>
        <taxon>Scortum</taxon>
    </lineage>
</organism>
<keyword evidence="2" id="KW-1185">Reference proteome</keyword>
<dbReference type="Proteomes" id="UP000831701">
    <property type="component" value="Chromosome 8"/>
</dbReference>
<reference evidence="1" key="1">
    <citation type="submission" date="2022-04" db="EMBL/GenBank/DDBJ databases">
        <title>Jade perch genome.</title>
        <authorList>
            <person name="Chao B."/>
        </authorList>
    </citation>
    <scope>NUCLEOTIDE SEQUENCE</scope>
    <source>
        <strain evidence="1">CB-2022</strain>
    </source>
</reference>